<accession>A0A8J8NF57</accession>
<dbReference type="EMBL" id="RRYP01017396">
    <property type="protein sequence ID" value="TNV74137.1"/>
    <property type="molecule type" value="Genomic_DNA"/>
</dbReference>
<protein>
    <submittedName>
        <fullName evidence="1">Uncharacterized protein</fullName>
    </submittedName>
</protein>
<proteinExistence type="predicted"/>
<organism evidence="1 2">
    <name type="scientific">Halteria grandinella</name>
    <dbReference type="NCBI Taxonomy" id="5974"/>
    <lineage>
        <taxon>Eukaryota</taxon>
        <taxon>Sar</taxon>
        <taxon>Alveolata</taxon>
        <taxon>Ciliophora</taxon>
        <taxon>Intramacronucleata</taxon>
        <taxon>Spirotrichea</taxon>
        <taxon>Stichotrichia</taxon>
        <taxon>Sporadotrichida</taxon>
        <taxon>Halteriidae</taxon>
        <taxon>Halteria</taxon>
    </lineage>
</organism>
<comment type="caution">
    <text evidence="1">The sequence shown here is derived from an EMBL/GenBank/DDBJ whole genome shotgun (WGS) entry which is preliminary data.</text>
</comment>
<evidence type="ECO:0000313" key="1">
    <source>
        <dbReference type="EMBL" id="TNV74137.1"/>
    </source>
</evidence>
<gene>
    <name evidence="1" type="ORF">FGO68_gene4791</name>
</gene>
<sequence length="76" mass="9191">MRMVASINFYLGIRVKMIVFQKQNPPRTINGTLQFQFTNQISMIQKWNYVNSQQIKQLKIRLIQIKKHNQDVQHQF</sequence>
<dbReference type="Proteomes" id="UP000785679">
    <property type="component" value="Unassembled WGS sequence"/>
</dbReference>
<evidence type="ECO:0000313" key="2">
    <source>
        <dbReference type="Proteomes" id="UP000785679"/>
    </source>
</evidence>
<reference evidence="1" key="1">
    <citation type="submission" date="2019-06" db="EMBL/GenBank/DDBJ databases">
        <authorList>
            <person name="Zheng W."/>
        </authorList>
    </citation>
    <scope>NUCLEOTIDE SEQUENCE</scope>
    <source>
        <strain evidence="1">QDHG01</strain>
    </source>
</reference>
<keyword evidence="2" id="KW-1185">Reference proteome</keyword>
<name>A0A8J8NF57_HALGN</name>
<dbReference type="AlphaFoldDB" id="A0A8J8NF57"/>